<feature type="coiled-coil region" evidence="1">
    <location>
        <begin position="696"/>
        <end position="723"/>
    </location>
</feature>
<feature type="region of interest" description="Disordered" evidence="2">
    <location>
        <begin position="30"/>
        <end position="57"/>
    </location>
</feature>
<evidence type="ECO:0000256" key="2">
    <source>
        <dbReference type="SAM" id="MobiDB-lite"/>
    </source>
</evidence>
<gene>
    <name evidence="3" type="ORF">AAF712_013754</name>
</gene>
<feature type="region of interest" description="Disordered" evidence="2">
    <location>
        <begin position="297"/>
        <end position="415"/>
    </location>
</feature>
<proteinExistence type="predicted"/>
<feature type="compositionally biased region" description="Acidic residues" evidence="2">
    <location>
        <begin position="363"/>
        <end position="372"/>
    </location>
</feature>
<feature type="region of interest" description="Disordered" evidence="2">
    <location>
        <begin position="440"/>
        <end position="479"/>
    </location>
</feature>
<feature type="region of interest" description="Disordered" evidence="2">
    <location>
        <begin position="564"/>
        <end position="594"/>
    </location>
</feature>
<feature type="compositionally biased region" description="Acidic residues" evidence="2">
    <location>
        <begin position="444"/>
        <end position="454"/>
    </location>
</feature>
<feature type="compositionally biased region" description="Acidic residues" evidence="2">
    <location>
        <begin position="132"/>
        <end position="144"/>
    </location>
</feature>
<feature type="compositionally biased region" description="Basic and acidic residues" evidence="2">
    <location>
        <begin position="30"/>
        <end position="43"/>
    </location>
</feature>
<feature type="compositionally biased region" description="Polar residues" evidence="2">
    <location>
        <begin position="300"/>
        <end position="317"/>
    </location>
</feature>
<feature type="compositionally biased region" description="Basic residues" evidence="2">
    <location>
        <begin position="179"/>
        <end position="194"/>
    </location>
</feature>
<sequence length="731" mass="80345">MPPKSVEECVAARDRIQKEVRSLEGKQVALRDKQKTLRRRQQDLPKGTKSAPQYNRLEQEWQSFESEVNGLEPLVQSGRARLRHANVELNKAKRAVEAHDKTSASSSTLTGGCGSGASSDPYSLFGESELTPVEEIEEGTEVSETEGPPPRDGEAEKRSALDGKFEEASQPMEGAPKGGSKKRPATAAKTGRKKVCMEGDVQEAGVKARPKRTKTHVAPVSISFALCTIAKLSDIKAAPRRTRATTRLQMEETNSTDVETTVFDQRLIKAAGGEVKHDDDNLTVLPPGVSMKKFLAGPATATSQPSAGPTEGTTSFNAAEDQGAEQEGETKADGGPLDSADKNLPAVDSSGDTEIPKPAMEESAMECDDIAMDIDTGKNTVDVGANENRQPVNKRELTAQSQIPENHGASQSATVVPAIRLPATSRMPGSSNDEDVALSRLDAEDSDDESEDEEKQTGGRKGKSKVGEAKPLKNGGDRRYFRKEIMENEAIEAIEQFVSGQGRSRGLSHTLRGYIRGHASRCPEAATTCREIAIQVLVSQQAFIKCNYHHKSGKHRGRYIFDGMNPDDPSPRVTGVPFPPSEPKKTEEDQSFRKEKDNWAPLVRCEIPKRNGIEVCHCGCTLEDALWGLYLWKTGEIASASNSGRWDNYRTDWIDPRQRKFIIERLREHGVRLDHLWKYRLEDKGPVRVYVEVSKADRLRAQIKVLTEMLAELEGEEDSETDETGRSESAE</sequence>
<evidence type="ECO:0000256" key="1">
    <source>
        <dbReference type="SAM" id="Coils"/>
    </source>
</evidence>
<feature type="compositionally biased region" description="Basic and acidic residues" evidence="2">
    <location>
        <begin position="465"/>
        <end position="479"/>
    </location>
</feature>
<dbReference type="EMBL" id="JBBXMP010000223">
    <property type="protein sequence ID" value="KAL0059489.1"/>
    <property type="molecule type" value="Genomic_DNA"/>
</dbReference>
<feature type="region of interest" description="Disordered" evidence="2">
    <location>
        <begin position="90"/>
        <end position="196"/>
    </location>
</feature>
<reference evidence="3 4" key="1">
    <citation type="submission" date="2024-05" db="EMBL/GenBank/DDBJ databases">
        <title>A draft genome resource for the thread blight pathogen Marasmius tenuissimus strain MS-2.</title>
        <authorList>
            <person name="Yulfo-Soto G.E."/>
            <person name="Baruah I.K."/>
            <person name="Amoako-Attah I."/>
            <person name="Bukari Y."/>
            <person name="Meinhardt L.W."/>
            <person name="Bailey B.A."/>
            <person name="Cohen S.P."/>
        </authorList>
    </citation>
    <scope>NUCLEOTIDE SEQUENCE [LARGE SCALE GENOMIC DNA]</scope>
    <source>
        <strain evidence="3 4">MS-2</strain>
    </source>
</reference>
<name>A0ABR2ZEW1_9AGAR</name>
<keyword evidence="4" id="KW-1185">Reference proteome</keyword>
<dbReference type="Proteomes" id="UP001437256">
    <property type="component" value="Unassembled WGS sequence"/>
</dbReference>
<feature type="compositionally biased region" description="Basic and acidic residues" evidence="2">
    <location>
        <begin position="149"/>
        <end position="167"/>
    </location>
</feature>
<keyword evidence="1" id="KW-0175">Coiled coil</keyword>
<feature type="compositionally biased region" description="Polar residues" evidence="2">
    <location>
        <begin position="398"/>
        <end position="414"/>
    </location>
</feature>
<organism evidence="3 4">
    <name type="scientific">Marasmius tenuissimus</name>
    <dbReference type="NCBI Taxonomy" id="585030"/>
    <lineage>
        <taxon>Eukaryota</taxon>
        <taxon>Fungi</taxon>
        <taxon>Dikarya</taxon>
        <taxon>Basidiomycota</taxon>
        <taxon>Agaricomycotina</taxon>
        <taxon>Agaricomycetes</taxon>
        <taxon>Agaricomycetidae</taxon>
        <taxon>Agaricales</taxon>
        <taxon>Marasmiineae</taxon>
        <taxon>Marasmiaceae</taxon>
        <taxon>Marasmius</taxon>
    </lineage>
</organism>
<protein>
    <submittedName>
        <fullName evidence="3">Uncharacterized protein</fullName>
    </submittedName>
</protein>
<feature type="compositionally biased region" description="Basic and acidic residues" evidence="2">
    <location>
        <begin position="582"/>
        <end position="594"/>
    </location>
</feature>
<evidence type="ECO:0000313" key="4">
    <source>
        <dbReference type="Proteomes" id="UP001437256"/>
    </source>
</evidence>
<evidence type="ECO:0000313" key="3">
    <source>
        <dbReference type="EMBL" id="KAL0059489.1"/>
    </source>
</evidence>
<comment type="caution">
    <text evidence="3">The sequence shown here is derived from an EMBL/GenBank/DDBJ whole genome shotgun (WGS) entry which is preliminary data.</text>
</comment>
<feature type="compositionally biased region" description="Basic and acidic residues" evidence="2">
    <location>
        <begin position="90"/>
        <end position="102"/>
    </location>
</feature>
<accession>A0ABR2ZEW1</accession>